<dbReference type="eggNOG" id="COG3144">
    <property type="taxonomic scope" value="Bacteria"/>
</dbReference>
<dbReference type="EMBL" id="CP003481">
    <property type="protein sequence ID" value="AFI06326.1"/>
    <property type="molecule type" value="Genomic_DNA"/>
</dbReference>
<dbReference type="Gene3D" id="3.30.750.140">
    <property type="match status" value="1"/>
</dbReference>
<sequence length="503" mass="56333">MPSQINPIQTPINTPKSETNNAPKNPSSTKDFNKLLKQTISKNDPKNKANKAQTTPKELPNHSTLKDTPKTQHSVSKKIPTHKEIPQDKEAPTLKDLLKHTENHDEAKPKHHEENLSPMILPNKSVQTPTSNPMKTPLTPPTDKKESKTLKDVQTLAKKHDLNISHIKTTTHQTSSKETPTKGSKHLSTNEQLSLKTTPKQALETPSPTTTNLSSVLQSLETKDLSLKDKSISSKKPVASLEKANLPSDEKPKKMPPLNESLQTHAIKRAKKPKVAKKKKPEKTPSLQKNQVQTTINAPKETPRMPPLTPLTPMLMGLNTHGVDFKTPLEKEEKTPPIDTKESIKENTKESSMIQNTQNAPTSDNKGITPKETIKHFSQQLKQEIQEYKPPMTKISMDLFPKELGKLEVTIQKVGKNLKVSVISNHHSLQTFLDNQQELKNSLSALGFEGVDLSFSQNHSKEQHSHKEQELTPLKESALKRYQENTNDDFNQPTTSLEITLYA</sequence>
<feature type="compositionally biased region" description="Basic and acidic residues" evidence="1">
    <location>
        <begin position="142"/>
        <end position="151"/>
    </location>
</feature>
<feature type="compositionally biased region" description="Polar residues" evidence="1">
    <location>
        <begin position="166"/>
        <end position="220"/>
    </location>
</feature>
<proteinExistence type="predicted"/>
<feature type="region of interest" description="Disordered" evidence="1">
    <location>
        <begin position="331"/>
        <end position="368"/>
    </location>
</feature>
<dbReference type="KEGG" id="hcm:HCD_06620"/>
<dbReference type="Pfam" id="PF02120">
    <property type="entry name" value="Flg_hook"/>
    <property type="match status" value="1"/>
</dbReference>
<feature type="compositionally biased region" description="Polar residues" evidence="1">
    <location>
        <begin position="350"/>
        <end position="366"/>
    </location>
</feature>
<dbReference type="HOGENOM" id="CLU_526549_0_0_7"/>
<dbReference type="AlphaFoldDB" id="I0ETQ7"/>
<feature type="compositionally biased region" description="Polar residues" evidence="1">
    <location>
        <begin position="124"/>
        <end position="134"/>
    </location>
</feature>
<dbReference type="PATRIC" id="fig|1163745.3.peg.1396"/>
<evidence type="ECO:0000313" key="4">
    <source>
        <dbReference type="Proteomes" id="UP000005013"/>
    </source>
</evidence>
<gene>
    <name evidence="3" type="ordered locus">HCD_06620</name>
</gene>
<dbReference type="InterPro" id="IPR038610">
    <property type="entry name" value="FliK-like_C_sf"/>
</dbReference>
<accession>I0ETQ7</accession>
<feature type="compositionally biased region" description="Basic residues" evidence="1">
    <location>
        <begin position="266"/>
        <end position="281"/>
    </location>
</feature>
<feature type="region of interest" description="Disordered" evidence="1">
    <location>
        <begin position="1"/>
        <end position="310"/>
    </location>
</feature>
<dbReference type="RefSeq" id="WP_014659807.1">
    <property type="nucleotide sequence ID" value="NC_017735.1"/>
</dbReference>
<feature type="domain" description="Flagellar hook-length control protein-like C-terminal" evidence="2">
    <location>
        <begin position="382"/>
        <end position="463"/>
    </location>
</feature>
<organism evidence="3 4">
    <name type="scientific">Helicobacter cetorum (strain ATCC BAA-540 / CCUG 52418 / MIT 99-5656)</name>
    <dbReference type="NCBI Taxonomy" id="1163745"/>
    <lineage>
        <taxon>Bacteria</taxon>
        <taxon>Pseudomonadati</taxon>
        <taxon>Campylobacterota</taxon>
        <taxon>Epsilonproteobacteria</taxon>
        <taxon>Campylobacterales</taxon>
        <taxon>Helicobacteraceae</taxon>
        <taxon>Helicobacter</taxon>
    </lineage>
</organism>
<evidence type="ECO:0000313" key="3">
    <source>
        <dbReference type="EMBL" id="AFI06326.1"/>
    </source>
</evidence>
<protein>
    <recommendedName>
        <fullName evidence="2">Flagellar hook-length control protein-like C-terminal domain-containing protein</fullName>
    </recommendedName>
</protein>
<dbReference type="InterPro" id="IPR021136">
    <property type="entry name" value="Flagellar_hook_control-like_C"/>
</dbReference>
<reference evidence="3 4" key="1">
    <citation type="journal article" date="2013" name="PLoS ONE">
        <title>Sequence Divergence and Conservation in Genomes ofHelicobacter cetorum Strains from a Dolphin and a Whale.</title>
        <authorList>
            <person name="Kersulyte D."/>
            <person name="Rossi M."/>
            <person name="Berg D.E."/>
        </authorList>
    </citation>
    <scope>NUCLEOTIDE SEQUENCE [LARGE SCALE GENOMIC DNA]</scope>
    <source>
        <strain evidence="3 4">MIT 99-5656</strain>
    </source>
</reference>
<feature type="compositionally biased region" description="Basic and acidic residues" evidence="1">
    <location>
        <begin position="221"/>
        <end position="232"/>
    </location>
</feature>
<dbReference type="OrthoDB" id="5362877at2"/>
<dbReference type="Proteomes" id="UP000005013">
    <property type="component" value="Chromosome"/>
</dbReference>
<dbReference type="STRING" id="1163745.HCD_06620"/>
<evidence type="ECO:0000259" key="2">
    <source>
        <dbReference type="Pfam" id="PF02120"/>
    </source>
</evidence>
<feature type="compositionally biased region" description="Basic and acidic residues" evidence="1">
    <location>
        <begin position="81"/>
        <end position="115"/>
    </location>
</feature>
<evidence type="ECO:0000256" key="1">
    <source>
        <dbReference type="SAM" id="MobiDB-lite"/>
    </source>
</evidence>
<name>I0ETQ7_HELCM</name>
<feature type="compositionally biased region" description="Basic and acidic residues" evidence="1">
    <location>
        <begin position="331"/>
        <end position="349"/>
    </location>
</feature>
<feature type="compositionally biased region" description="Polar residues" evidence="1">
    <location>
        <begin position="1"/>
        <end position="42"/>
    </location>
</feature>
<keyword evidence="4" id="KW-1185">Reference proteome</keyword>